<keyword evidence="8" id="KW-1185">Reference proteome</keyword>
<dbReference type="GO" id="GO:0000070">
    <property type="term" value="P:mitotic sister chromatid segregation"/>
    <property type="evidence" value="ECO:0007669"/>
    <property type="project" value="TreeGrafter"/>
</dbReference>
<evidence type="ECO:0008006" key="9">
    <source>
        <dbReference type="Google" id="ProtNLM"/>
    </source>
</evidence>
<dbReference type="AlphaFoldDB" id="A0A9P6M379"/>
<name>A0A9P6M379_MORAP</name>
<dbReference type="GO" id="GO:0034080">
    <property type="term" value="P:CENP-A containing chromatin assembly"/>
    <property type="evidence" value="ECO:0007669"/>
    <property type="project" value="TreeGrafter"/>
</dbReference>
<evidence type="ECO:0000313" key="8">
    <source>
        <dbReference type="Proteomes" id="UP000738359"/>
    </source>
</evidence>
<reference evidence="7" key="1">
    <citation type="journal article" date="2020" name="Fungal Divers.">
        <title>Resolving the Mortierellaceae phylogeny through synthesis of multi-gene phylogenetics and phylogenomics.</title>
        <authorList>
            <person name="Vandepol N."/>
            <person name="Liber J."/>
            <person name="Desiro A."/>
            <person name="Na H."/>
            <person name="Kennedy M."/>
            <person name="Barry K."/>
            <person name="Grigoriev I.V."/>
            <person name="Miller A.N."/>
            <person name="O'Donnell K."/>
            <person name="Stajich J.E."/>
            <person name="Bonito G."/>
        </authorList>
    </citation>
    <scope>NUCLEOTIDE SEQUENCE</scope>
    <source>
        <strain evidence="7">CK1249</strain>
    </source>
</reference>
<evidence type="ECO:0000313" key="7">
    <source>
        <dbReference type="EMBL" id="KAF9963863.1"/>
    </source>
</evidence>
<keyword evidence="5" id="KW-0539">Nucleus</keyword>
<dbReference type="Proteomes" id="UP000738359">
    <property type="component" value="Unassembled WGS sequence"/>
</dbReference>
<comment type="subcellular location">
    <subcellularLocation>
        <location evidence="2">Chromosome</location>
        <location evidence="2">Centromere</location>
    </subcellularLocation>
    <subcellularLocation>
        <location evidence="1">Nucleus</location>
    </subcellularLocation>
</comment>
<proteinExistence type="inferred from homology"/>
<protein>
    <recommendedName>
        <fullName evidence="9">Mis6-domain-containing protein</fullName>
    </recommendedName>
</protein>
<evidence type="ECO:0000256" key="3">
    <source>
        <dbReference type="ARBA" id="ARBA00005470"/>
    </source>
</evidence>
<dbReference type="PANTHER" id="PTHR48208">
    <property type="entry name" value="CENTROMERE PROTEIN I"/>
    <property type="match status" value="1"/>
</dbReference>
<gene>
    <name evidence="7" type="ORF">BGZ70_007145</name>
</gene>
<evidence type="ECO:0000256" key="4">
    <source>
        <dbReference type="ARBA" id="ARBA00022454"/>
    </source>
</evidence>
<dbReference type="OrthoDB" id="6347512at2759"/>
<dbReference type="GO" id="GO:0005634">
    <property type="term" value="C:nucleus"/>
    <property type="evidence" value="ECO:0007669"/>
    <property type="project" value="UniProtKB-SubCell"/>
</dbReference>
<sequence length="698" mass="80072">MPHQCFIDAGVKGGKPTVIRALSSLTPLVHHFGLSPDQVIQALDVVLSGKLDDTTNRKLVKLLLPRQHVPEDCAVKVLGSLGRQLSLPIQAAALRWVILVYDIFDSRTKLQQLYGVAFHYLTYETLRLDLLTQVGKEPTLAGLLHVYKGYFPDLILIPLPLSNQTIFKCPDQTTAAAISSLQDRWSHLAHEEPHGSLINGSKDPIVRSGVGVRAVRYRIWAMHDKQSLMYYTTRQSRPNDKNSRTVLFQMHSQYTERAKAYWLGQELMDLWYWREKTETTQAKFATILSKVVNVTMMIKDLLPVMEYFLMSYLRVWNGVDYKKEIFTLLTYLRPRAYEELYVHFLKPLYGLFYIMGPIWKRWAQFKWRDYLELGKDPRLPRQGLEALRRLFTKLAPNVDYMQTIRAFISHVDSISSVALEMEADHLAVQHGVLSFFDLISTLTGTYRLPLAVVIPDSTIVYRCFLSSSGMSVSRICGIVYQFKQAFEAFEQDQQLQYELLVQSQLSHREGAVGDGDDPEKQAAMPAPQEIPGYSREYVVLFNSFVMDICNFLWRNRAFNKSDKNARGFLMDQQAIAHTRQVCVDGGLSMNNMLSITHSLALSGYSARFLRSLEERNGIPVAKRLKAPASTPALKDMVSKGGLNMTFDEYRIQYLDHLEAKGFEGVSQFLFDCITNLLQRKLQSQERQREMQEQETRQL</sequence>
<keyword evidence="6" id="KW-0137">Centromere</keyword>
<dbReference type="InterPro" id="IPR012485">
    <property type="entry name" value="CENP-I"/>
</dbReference>
<dbReference type="GO" id="GO:0000939">
    <property type="term" value="C:inner kinetochore"/>
    <property type="evidence" value="ECO:0007669"/>
    <property type="project" value="TreeGrafter"/>
</dbReference>
<accession>A0A9P6M379</accession>
<keyword evidence="4" id="KW-0158">Chromosome</keyword>
<dbReference type="EMBL" id="JAAAHY010000431">
    <property type="protein sequence ID" value="KAF9963863.1"/>
    <property type="molecule type" value="Genomic_DNA"/>
</dbReference>
<dbReference type="Pfam" id="PF07778">
    <property type="entry name" value="CENP-I"/>
    <property type="match status" value="2"/>
</dbReference>
<comment type="similarity">
    <text evidence="3">Belongs to the CENP-I/CTF3 family.</text>
</comment>
<evidence type="ECO:0000256" key="6">
    <source>
        <dbReference type="ARBA" id="ARBA00023328"/>
    </source>
</evidence>
<comment type="caution">
    <text evidence="7">The sequence shown here is derived from an EMBL/GenBank/DDBJ whole genome shotgun (WGS) entry which is preliminary data.</text>
</comment>
<evidence type="ECO:0000256" key="5">
    <source>
        <dbReference type="ARBA" id="ARBA00023242"/>
    </source>
</evidence>
<dbReference type="PANTHER" id="PTHR48208:SF2">
    <property type="entry name" value="CENTROMERE PROTEIN I"/>
    <property type="match status" value="1"/>
</dbReference>
<organism evidence="7 8">
    <name type="scientific">Mortierella alpina</name>
    <name type="common">Oleaginous fungus</name>
    <name type="synonym">Mortierella renispora</name>
    <dbReference type="NCBI Taxonomy" id="64518"/>
    <lineage>
        <taxon>Eukaryota</taxon>
        <taxon>Fungi</taxon>
        <taxon>Fungi incertae sedis</taxon>
        <taxon>Mucoromycota</taxon>
        <taxon>Mortierellomycotina</taxon>
        <taxon>Mortierellomycetes</taxon>
        <taxon>Mortierellales</taxon>
        <taxon>Mortierellaceae</taxon>
        <taxon>Mortierella</taxon>
    </lineage>
</organism>
<evidence type="ECO:0000256" key="1">
    <source>
        <dbReference type="ARBA" id="ARBA00004123"/>
    </source>
</evidence>
<evidence type="ECO:0000256" key="2">
    <source>
        <dbReference type="ARBA" id="ARBA00004584"/>
    </source>
</evidence>